<evidence type="ECO:0000313" key="2">
    <source>
        <dbReference type="Proteomes" id="UP000789920"/>
    </source>
</evidence>
<proteinExistence type="predicted"/>
<feature type="non-terminal residue" evidence="1">
    <location>
        <position position="1"/>
    </location>
</feature>
<organism evidence="1 2">
    <name type="scientific">Racocetra persica</name>
    <dbReference type="NCBI Taxonomy" id="160502"/>
    <lineage>
        <taxon>Eukaryota</taxon>
        <taxon>Fungi</taxon>
        <taxon>Fungi incertae sedis</taxon>
        <taxon>Mucoromycota</taxon>
        <taxon>Glomeromycotina</taxon>
        <taxon>Glomeromycetes</taxon>
        <taxon>Diversisporales</taxon>
        <taxon>Gigasporaceae</taxon>
        <taxon>Racocetra</taxon>
    </lineage>
</organism>
<dbReference type="EMBL" id="CAJVQC010066296">
    <property type="protein sequence ID" value="CAG8806292.1"/>
    <property type="molecule type" value="Genomic_DNA"/>
</dbReference>
<name>A0ACA9RS70_9GLOM</name>
<accession>A0ACA9RS70</accession>
<evidence type="ECO:0000313" key="1">
    <source>
        <dbReference type="EMBL" id="CAG8806292.1"/>
    </source>
</evidence>
<sequence length="87" mass="9975">TLMYQEAFEELKEKLITAPVLAYLNFLKPFILFTDASDLALSTILSQLDNDEKERLITYAKSLLGKLTESYLQAKNNIMKTQDKQKA</sequence>
<keyword evidence="2" id="KW-1185">Reference proteome</keyword>
<comment type="caution">
    <text evidence="1">The sequence shown here is derived from an EMBL/GenBank/DDBJ whole genome shotgun (WGS) entry which is preliminary data.</text>
</comment>
<protein>
    <submittedName>
        <fullName evidence="1">8552_t:CDS:1</fullName>
    </submittedName>
</protein>
<reference evidence="1" key="1">
    <citation type="submission" date="2021-06" db="EMBL/GenBank/DDBJ databases">
        <authorList>
            <person name="Kallberg Y."/>
            <person name="Tangrot J."/>
            <person name="Rosling A."/>
        </authorList>
    </citation>
    <scope>NUCLEOTIDE SEQUENCE</scope>
    <source>
        <strain evidence="1">MA461A</strain>
    </source>
</reference>
<dbReference type="Proteomes" id="UP000789920">
    <property type="component" value="Unassembled WGS sequence"/>
</dbReference>
<gene>
    <name evidence="1" type="ORF">RPERSI_LOCUS22124</name>
</gene>
<feature type="non-terminal residue" evidence="1">
    <location>
        <position position="87"/>
    </location>
</feature>